<feature type="region of interest" description="Disordered" evidence="4">
    <location>
        <begin position="76"/>
        <end position="96"/>
    </location>
</feature>
<proteinExistence type="inferred from homology"/>
<keyword evidence="6" id="KW-1185">Reference proteome</keyword>
<protein>
    <submittedName>
        <fullName evidence="5">Uncharacterized protein</fullName>
    </submittedName>
</protein>
<keyword evidence="2" id="KW-0410">Iron transport</keyword>
<evidence type="ECO:0000256" key="1">
    <source>
        <dbReference type="ARBA" id="ARBA00008183"/>
    </source>
</evidence>
<dbReference type="Pfam" id="PF01491">
    <property type="entry name" value="Frataxin_Cyay"/>
    <property type="match status" value="1"/>
</dbReference>
<dbReference type="GO" id="GO:0006826">
    <property type="term" value="P:iron ion transport"/>
    <property type="evidence" value="ECO:0007669"/>
    <property type="project" value="UniProtKB-KW"/>
</dbReference>
<evidence type="ECO:0000256" key="2">
    <source>
        <dbReference type="ARBA" id="ARBA00022496"/>
    </source>
</evidence>
<evidence type="ECO:0000256" key="4">
    <source>
        <dbReference type="SAM" id="MobiDB-lite"/>
    </source>
</evidence>
<dbReference type="InterPro" id="IPR036524">
    <property type="entry name" value="Frataxin/CyaY_sf"/>
</dbReference>
<dbReference type="Proteomes" id="UP000698800">
    <property type="component" value="Unassembled WGS sequence"/>
</dbReference>
<accession>A0A9P8L0Q7</accession>
<organism evidence="5 6">
    <name type="scientific">Glutinoglossum americanum</name>
    <dbReference type="NCBI Taxonomy" id="1670608"/>
    <lineage>
        <taxon>Eukaryota</taxon>
        <taxon>Fungi</taxon>
        <taxon>Dikarya</taxon>
        <taxon>Ascomycota</taxon>
        <taxon>Pezizomycotina</taxon>
        <taxon>Geoglossomycetes</taxon>
        <taxon>Geoglossales</taxon>
        <taxon>Geoglossaceae</taxon>
        <taxon>Glutinoglossum</taxon>
    </lineage>
</organism>
<comment type="similarity">
    <text evidence="1">Belongs to the frataxin family.</text>
</comment>
<dbReference type="PROSITE" id="PS50810">
    <property type="entry name" value="FRATAXIN_2"/>
    <property type="match status" value="1"/>
</dbReference>
<reference evidence="5" key="1">
    <citation type="submission" date="2021-03" db="EMBL/GenBank/DDBJ databases">
        <title>Comparative genomics and phylogenomic investigation of the class Geoglossomycetes provide insights into ecological specialization and systematics.</title>
        <authorList>
            <person name="Melie T."/>
            <person name="Pirro S."/>
            <person name="Miller A.N."/>
            <person name="Quandt A."/>
        </authorList>
    </citation>
    <scope>NUCLEOTIDE SEQUENCE</scope>
    <source>
        <strain evidence="5">GBOQ0MN5Z8</strain>
    </source>
</reference>
<name>A0A9P8L0Q7_9PEZI</name>
<dbReference type="Gene3D" id="3.30.920.10">
    <property type="entry name" value="Frataxin/CyaY"/>
    <property type="match status" value="1"/>
</dbReference>
<dbReference type="InterPro" id="IPR002908">
    <property type="entry name" value="Frataxin/CyaY"/>
</dbReference>
<dbReference type="EMBL" id="JAGHQL010000384">
    <property type="protein sequence ID" value="KAH0533665.1"/>
    <property type="molecule type" value="Genomic_DNA"/>
</dbReference>
<dbReference type="GO" id="GO:0005737">
    <property type="term" value="C:cytoplasm"/>
    <property type="evidence" value="ECO:0007669"/>
    <property type="project" value="UniProtKB-ARBA"/>
</dbReference>
<dbReference type="GO" id="GO:0008199">
    <property type="term" value="F:ferric iron binding"/>
    <property type="evidence" value="ECO:0007669"/>
    <property type="project" value="InterPro"/>
</dbReference>
<sequence length="133" mass="14692">MFQGLRLVRGAGVARRNTFSSYHYYHHQRTIVLPTITTATRTALNRHRPVPKTTTANPASLSRSIHATTALRLAITPDSSTPAPPSTTASHVAAPANISTEEYHELADDYLDHLVSKLEALSEQRDDVDVEYN</sequence>
<evidence type="ECO:0000313" key="5">
    <source>
        <dbReference type="EMBL" id="KAH0533665.1"/>
    </source>
</evidence>
<dbReference type="GO" id="GO:0016226">
    <property type="term" value="P:iron-sulfur cluster assembly"/>
    <property type="evidence" value="ECO:0007669"/>
    <property type="project" value="InterPro"/>
</dbReference>
<evidence type="ECO:0000313" key="6">
    <source>
        <dbReference type="Proteomes" id="UP000698800"/>
    </source>
</evidence>
<keyword evidence="3" id="KW-0408">Iron</keyword>
<gene>
    <name evidence="5" type="ORF">FGG08_007602</name>
</gene>
<dbReference type="AlphaFoldDB" id="A0A9P8L0Q7"/>
<dbReference type="SUPFAM" id="SSF55387">
    <property type="entry name" value="Frataxin/Nqo15-like"/>
    <property type="match status" value="1"/>
</dbReference>
<comment type="caution">
    <text evidence="5">The sequence shown here is derived from an EMBL/GenBank/DDBJ whole genome shotgun (WGS) entry which is preliminary data.</text>
</comment>
<keyword evidence="2" id="KW-0406">Ion transport</keyword>
<evidence type="ECO:0000256" key="3">
    <source>
        <dbReference type="ARBA" id="ARBA00023004"/>
    </source>
</evidence>
<dbReference type="OrthoDB" id="1897642at2759"/>
<feature type="non-terminal residue" evidence="5">
    <location>
        <position position="133"/>
    </location>
</feature>
<keyword evidence="2" id="KW-0813">Transport</keyword>